<keyword evidence="2" id="KW-0732">Signal</keyword>
<reference evidence="3" key="1">
    <citation type="submission" date="2018-11" db="EMBL/GenBank/DDBJ databases">
        <authorList>
            <consortium name="Genoscope - CEA"/>
            <person name="William W."/>
        </authorList>
    </citation>
    <scope>NUCLEOTIDE SEQUENCE [LARGE SCALE GENOMIC DNA]</scope>
    <source>
        <strain evidence="3">T9AD</strain>
    </source>
</reference>
<name>A0A653B583_ECTOL</name>
<feature type="chain" id="PRO_5043758675" evidence="2">
    <location>
        <begin position="22"/>
        <end position="99"/>
    </location>
</feature>
<protein>
    <submittedName>
        <fullName evidence="3">Uncharacterized protein</fullName>
    </submittedName>
</protein>
<evidence type="ECO:0000256" key="1">
    <source>
        <dbReference type="SAM" id="MobiDB-lite"/>
    </source>
</evidence>
<evidence type="ECO:0000256" key="2">
    <source>
        <dbReference type="SAM" id="SignalP"/>
    </source>
</evidence>
<dbReference type="OrthoDB" id="6902582at2"/>
<dbReference type="AlphaFoldDB" id="A0A653B583"/>
<organism evidence="3">
    <name type="scientific">Ectopseudomonas oleovorans</name>
    <name type="common">Pseudomonas oleovorans</name>
    <dbReference type="NCBI Taxonomy" id="301"/>
    <lineage>
        <taxon>Bacteria</taxon>
        <taxon>Pseudomonadati</taxon>
        <taxon>Pseudomonadota</taxon>
        <taxon>Gammaproteobacteria</taxon>
        <taxon>Pseudomonadales</taxon>
        <taxon>Pseudomonadaceae</taxon>
        <taxon>Ectopseudomonas</taxon>
    </lineage>
</organism>
<dbReference type="EMBL" id="LR130779">
    <property type="protein sequence ID" value="VDN63568.1"/>
    <property type="molecule type" value="Genomic_DNA"/>
</dbReference>
<proteinExistence type="predicted"/>
<sequence>MYIVRMSLFCITALLVNGAYATDFTGSAGAMARTAELTVPSARAWTSGSAVRSEAPGSLRQPAARSTEDDGQWLRTVSDGKTATANREPRPASSPRWVF</sequence>
<feature type="region of interest" description="Disordered" evidence="1">
    <location>
        <begin position="46"/>
        <end position="99"/>
    </location>
</feature>
<gene>
    <name evidence="3" type="ORF">POT9AD_2593</name>
</gene>
<evidence type="ECO:0000313" key="3">
    <source>
        <dbReference type="EMBL" id="VDN63568.1"/>
    </source>
</evidence>
<accession>A0A653B583</accession>
<feature type="signal peptide" evidence="2">
    <location>
        <begin position="1"/>
        <end position="21"/>
    </location>
</feature>